<evidence type="ECO:0000313" key="1">
    <source>
        <dbReference type="EMBL" id="HGG93250.1"/>
    </source>
</evidence>
<protein>
    <recommendedName>
        <fullName evidence="2">PAS domain-containing protein</fullName>
    </recommendedName>
</protein>
<sequence>MDSHDHHRLSHDDLLAEAERLRREVTHLEAAAAARKRVKAQLEMERDAYRAVFDECPIIQVWIDREGRVLRGNKVAQALVGMESSPREFTILNDPQLIMLGVPEYFARALAGETVRMPRYVFNTSKTHATGRDLDLVLETVLHPVFGEDGAVHSVVVQHFDVSALDAAQREVARLSGHPCPDR</sequence>
<accession>A0A7C4EK15</accession>
<dbReference type="EMBL" id="DSRP01000691">
    <property type="protein sequence ID" value="HGG93250.1"/>
    <property type="molecule type" value="Genomic_DNA"/>
</dbReference>
<proteinExistence type="predicted"/>
<reference evidence="1" key="1">
    <citation type="journal article" date="2020" name="mSystems">
        <title>Genome- and Community-Level Interaction Insights into Carbon Utilization and Element Cycling Functions of Hydrothermarchaeota in Hydrothermal Sediment.</title>
        <authorList>
            <person name="Zhou Z."/>
            <person name="Liu Y."/>
            <person name="Xu W."/>
            <person name="Pan J."/>
            <person name="Luo Z.H."/>
            <person name="Li M."/>
        </authorList>
    </citation>
    <scope>NUCLEOTIDE SEQUENCE [LARGE SCALE GENOMIC DNA]</scope>
    <source>
        <strain evidence="1">SpSt-413</strain>
    </source>
</reference>
<evidence type="ECO:0008006" key="2">
    <source>
        <dbReference type="Google" id="ProtNLM"/>
    </source>
</evidence>
<organism evidence="1">
    <name type="scientific">Fundidesulfovibrio putealis</name>
    <dbReference type="NCBI Taxonomy" id="270496"/>
    <lineage>
        <taxon>Bacteria</taxon>
        <taxon>Pseudomonadati</taxon>
        <taxon>Thermodesulfobacteriota</taxon>
        <taxon>Desulfovibrionia</taxon>
        <taxon>Desulfovibrionales</taxon>
        <taxon>Desulfovibrionaceae</taxon>
        <taxon>Fundidesulfovibrio</taxon>
    </lineage>
</organism>
<comment type="caution">
    <text evidence="1">The sequence shown here is derived from an EMBL/GenBank/DDBJ whole genome shotgun (WGS) entry which is preliminary data.</text>
</comment>
<dbReference type="AlphaFoldDB" id="A0A7C4EK15"/>
<name>A0A7C4EK15_9BACT</name>
<dbReference type="InterPro" id="IPR035965">
    <property type="entry name" value="PAS-like_dom_sf"/>
</dbReference>
<dbReference type="Gene3D" id="3.30.450.20">
    <property type="entry name" value="PAS domain"/>
    <property type="match status" value="1"/>
</dbReference>
<dbReference type="SUPFAM" id="SSF55785">
    <property type="entry name" value="PYP-like sensor domain (PAS domain)"/>
    <property type="match status" value="1"/>
</dbReference>
<gene>
    <name evidence="1" type="ORF">ENR59_09920</name>
</gene>